<dbReference type="InterPro" id="IPR023211">
    <property type="entry name" value="DNA_pol_palm_dom_sf"/>
</dbReference>
<dbReference type="SUPFAM" id="SSF53098">
    <property type="entry name" value="Ribonuclease H-like"/>
    <property type="match status" value="1"/>
</dbReference>
<evidence type="ECO:0000313" key="12">
    <source>
        <dbReference type="EMBL" id="TWW54773.1"/>
    </source>
</evidence>
<evidence type="ECO:0000256" key="3">
    <source>
        <dbReference type="ARBA" id="ARBA00022679"/>
    </source>
</evidence>
<dbReference type="GO" id="GO:0003677">
    <property type="term" value="F:DNA binding"/>
    <property type="evidence" value="ECO:0007669"/>
    <property type="project" value="UniProtKB-KW"/>
</dbReference>
<comment type="caution">
    <text evidence="12">The sequence shown here is derived from an EMBL/GenBank/DDBJ whole genome shotgun (WGS) entry which is preliminary data.</text>
</comment>
<dbReference type="InterPro" id="IPR004868">
    <property type="entry name" value="DNA-dir_DNA_pol_B_mt/vir"/>
</dbReference>
<feature type="coiled-coil region" evidence="9">
    <location>
        <begin position="18"/>
        <end position="45"/>
    </location>
</feature>
<evidence type="ECO:0000256" key="10">
    <source>
        <dbReference type="SAM" id="MobiDB-lite"/>
    </source>
</evidence>
<comment type="similarity">
    <text evidence="1">Belongs to the DNA polymerase type-B family.</text>
</comment>
<feature type="domain" description="DNA-directed DNA polymerase family B mitochondria/virus" evidence="11">
    <location>
        <begin position="273"/>
        <end position="396"/>
    </location>
</feature>
<evidence type="ECO:0000259" key="11">
    <source>
        <dbReference type="Pfam" id="PF03175"/>
    </source>
</evidence>
<dbReference type="Pfam" id="PF03175">
    <property type="entry name" value="DNA_pol_B_2"/>
    <property type="match status" value="2"/>
</dbReference>
<evidence type="ECO:0000313" key="13">
    <source>
        <dbReference type="Proteomes" id="UP000324091"/>
    </source>
</evidence>
<dbReference type="EC" id="2.7.7.7" evidence="2"/>
<dbReference type="GO" id="GO:0006260">
    <property type="term" value="P:DNA replication"/>
    <property type="evidence" value="ECO:0007669"/>
    <property type="project" value="UniProtKB-KW"/>
</dbReference>
<organism evidence="12 13">
    <name type="scientific">Takifugu flavidus</name>
    <name type="common">sansaifugu</name>
    <dbReference type="NCBI Taxonomy" id="433684"/>
    <lineage>
        <taxon>Eukaryota</taxon>
        <taxon>Metazoa</taxon>
        <taxon>Chordata</taxon>
        <taxon>Craniata</taxon>
        <taxon>Vertebrata</taxon>
        <taxon>Euteleostomi</taxon>
        <taxon>Actinopterygii</taxon>
        <taxon>Neopterygii</taxon>
        <taxon>Teleostei</taxon>
        <taxon>Neoteleostei</taxon>
        <taxon>Acanthomorphata</taxon>
        <taxon>Eupercaria</taxon>
        <taxon>Tetraodontiformes</taxon>
        <taxon>Tetradontoidea</taxon>
        <taxon>Tetraodontidae</taxon>
        <taxon>Takifugu</taxon>
    </lineage>
</organism>
<feature type="compositionally biased region" description="Basic and acidic residues" evidence="10">
    <location>
        <begin position="193"/>
        <end position="211"/>
    </location>
</feature>
<keyword evidence="4" id="KW-0548">Nucleotidyltransferase</keyword>
<dbReference type="SUPFAM" id="SSF56672">
    <property type="entry name" value="DNA/RNA polymerases"/>
    <property type="match status" value="1"/>
</dbReference>
<keyword evidence="13" id="KW-1185">Reference proteome</keyword>
<protein>
    <recommendedName>
        <fullName evidence="2">DNA-directed DNA polymerase</fullName>
        <ecNumber evidence="2">2.7.7.7</ecNumber>
    </recommendedName>
</protein>
<evidence type="ECO:0000256" key="8">
    <source>
        <dbReference type="ARBA" id="ARBA00049244"/>
    </source>
</evidence>
<dbReference type="Gene3D" id="3.30.420.10">
    <property type="entry name" value="Ribonuclease H-like superfamily/Ribonuclease H"/>
    <property type="match status" value="1"/>
</dbReference>
<reference evidence="12 13" key="1">
    <citation type="submission" date="2019-04" db="EMBL/GenBank/DDBJ databases">
        <title>Chromosome genome assembly for Takifugu flavidus.</title>
        <authorList>
            <person name="Xiao S."/>
        </authorList>
    </citation>
    <scope>NUCLEOTIDE SEQUENCE [LARGE SCALE GENOMIC DNA]</scope>
    <source>
        <strain evidence="12">HTHZ2018</strain>
        <tissue evidence="12">Muscle</tissue>
    </source>
</reference>
<dbReference type="Gene3D" id="3.30.70.1820">
    <property type="entry name" value="L1 transposable element, RRM domain"/>
    <property type="match status" value="1"/>
</dbReference>
<proteinExistence type="inferred from homology"/>
<dbReference type="GO" id="GO:0003887">
    <property type="term" value="F:DNA-directed DNA polymerase activity"/>
    <property type="evidence" value="ECO:0007669"/>
    <property type="project" value="UniProtKB-KW"/>
</dbReference>
<sequence length="730" mass="82739">MTITASLETNADSVDGRLLGLEATCTELTAANEKLKAKTADLEARSRRNNVRIIGLPESIEGPRPTDFFSALLSQLLGEETLPKPPVLDRAHRSLASKPKQGERPRPVIIRFHDYQTKERVLREALKRSGTHGSSTLPFTRSFRTCEADKETVEGDTGGNDHPQQQHKHHESVRQPSFNRVDGDTAGYNHPQQQHEHHESVPDPLFDRAEDTGCYIHSQHPQDKDERPGEGGSESSPSPHLSPQQGGGGLGENPSDLSPERGMLELDVTPQQILMNGSKILSFEESHYGLKFIDSLSFLPMRLSAMPKALGFTDKTKGYFPHKFSSEIHLNYVGPYPVPSDYDVDRMTVREREEFDPWYNEVSRGTFDFKKEASLYCKNDVDILTQGSLKFRDQFLVQCDMRGVTFGELHYKSEKRYLLLPLGHPVIIYKDFEDPRSYYGFIRATVYPPRGLLFPVLPHKSEGGKLLFTLCRTCAETNNEGGPCEHDDEGRALTGVWVTVEFIKALDVGYRVGKITEVWHFDKSSDTVFTDYIHTFLKGKQEASGYPAEATDRESREKYIRDYQEHQGILLDAGKIETNPVKRQVAKLCLNSLWGKFAQRDNLFKTTIVSDPKEFFSYMFSAFTTAHARLKLYSYLEKLQDRVFYIDTDSLIYLVKEGEKPLELGNYLGDLTDELDGDSIQEFAAAGPKSYAYQTRNKKKVVMRVKDPYRLRTGVLPHQQAAVYIPRAST</sequence>
<keyword evidence="6" id="KW-0239">DNA-directed DNA polymerase</keyword>
<name>A0A5C6MIR7_9TELE</name>
<evidence type="ECO:0000256" key="5">
    <source>
        <dbReference type="ARBA" id="ARBA00022705"/>
    </source>
</evidence>
<dbReference type="GO" id="GO:0000166">
    <property type="term" value="F:nucleotide binding"/>
    <property type="evidence" value="ECO:0007669"/>
    <property type="project" value="InterPro"/>
</dbReference>
<evidence type="ECO:0000256" key="9">
    <source>
        <dbReference type="SAM" id="Coils"/>
    </source>
</evidence>
<dbReference type="InterPro" id="IPR012337">
    <property type="entry name" value="RNaseH-like_sf"/>
</dbReference>
<dbReference type="Gene3D" id="3.90.1600.10">
    <property type="entry name" value="Palm domain of DNA polymerase"/>
    <property type="match status" value="1"/>
</dbReference>
<dbReference type="PANTHER" id="PTHR33568:SF3">
    <property type="entry name" value="DNA-DIRECTED DNA POLYMERASE"/>
    <property type="match status" value="1"/>
</dbReference>
<dbReference type="Proteomes" id="UP000324091">
    <property type="component" value="Unassembled WGS sequence"/>
</dbReference>
<dbReference type="AlphaFoldDB" id="A0A5C6MIR7"/>
<keyword evidence="9" id="KW-0175">Coiled coil</keyword>
<feature type="region of interest" description="Disordered" evidence="10">
    <location>
        <begin position="150"/>
        <end position="261"/>
    </location>
</feature>
<gene>
    <name evidence="12" type="ORF">D4764_0109550</name>
</gene>
<evidence type="ECO:0000256" key="6">
    <source>
        <dbReference type="ARBA" id="ARBA00022932"/>
    </source>
</evidence>
<evidence type="ECO:0000256" key="1">
    <source>
        <dbReference type="ARBA" id="ARBA00005755"/>
    </source>
</evidence>
<keyword evidence="3" id="KW-0808">Transferase</keyword>
<keyword evidence="5" id="KW-0235">DNA replication</keyword>
<evidence type="ECO:0000256" key="4">
    <source>
        <dbReference type="ARBA" id="ARBA00022695"/>
    </source>
</evidence>
<dbReference type="InterPro" id="IPR043502">
    <property type="entry name" value="DNA/RNA_pol_sf"/>
</dbReference>
<dbReference type="PANTHER" id="PTHR33568">
    <property type="entry name" value="DNA POLYMERASE"/>
    <property type="match status" value="1"/>
</dbReference>
<accession>A0A5C6MIR7</accession>
<evidence type="ECO:0000256" key="2">
    <source>
        <dbReference type="ARBA" id="ARBA00012417"/>
    </source>
</evidence>
<feature type="compositionally biased region" description="Low complexity" evidence="10">
    <location>
        <begin position="233"/>
        <end position="244"/>
    </location>
</feature>
<feature type="compositionally biased region" description="Basic and acidic residues" evidence="10">
    <location>
        <begin position="220"/>
        <end position="229"/>
    </location>
</feature>
<comment type="catalytic activity">
    <reaction evidence="8">
        <text>DNA(n) + a 2'-deoxyribonucleoside 5'-triphosphate = DNA(n+1) + diphosphate</text>
        <dbReference type="Rhea" id="RHEA:22508"/>
        <dbReference type="Rhea" id="RHEA-COMP:17339"/>
        <dbReference type="Rhea" id="RHEA-COMP:17340"/>
        <dbReference type="ChEBI" id="CHEBI:33019"/>
        <dbReference type="ChEBI" id="CHEBI:61560"/>
        <dbReference type="ChEBI" id="CHEBI:173112"/>
        <dbReference type="EC" id="2.7.7.7"/>
    </reaction>
</comment>
<keyword evidence="7" id="KW-0238">DNA-binding</keyword>
<dbReference type="InterPro" id="IPR036397">
    <property type="entry name" value="RNaseH_sf"/>
</dbReference>
<dbReference type="EMBL" id="RHFK02000097">
    <property type="protein sequence ID" value="TWW54773.1"/>
    <property type="molecule type" value="Genomic_DNA"/>
</dbReference>
<feature type="domain" description="DNA-directed DNA polymerase family B mitochondria/virus" evidence="11">
    <location>
        <begin position="577"/>
        <end position="614"/>
    </location>
</feature>
<evidence type="ECO:0000256" key="7">
    <source>
        <dbReference type="ARBA" id="ARBA00023125"/>
    </source>
</evidence>